<dbReference type="PANTHER" id="PTHR43546">
    <property type="entry name" value="UPF0173 METAL-DEPENDENT HYDROLASE MJ1163-RELATED"/>
    <property type="match status" value="1"/>
</dbReference>
<proteinExistence type="inferred from homology"/>
<comment type="similarity">
    <text evidence="2">Belongs to the UPF0173 family.</text>
</comment>
<dbReference type="RefSeq" id="WP_062193696.1">
    <property type="nucleotide sequence ID" value="NZ_DF967965.1"/>
</dbReference>
<dbReference type="AlphaFoldDB" id="A0A3D1JJI9"/>
<dbReference type="OrthoDB" id="9805728at2"/>
<comment type="caution">
    <text evidence="4">The sequence shown here is derived from an EMBL/GenBank/DDBJ whole genome shotgun (WGS) entry which is preliminary data.</text>
</comment>
<dbReference type="EMBL" id="DPBP01000048">
    <property type="protein sequence ID" value="HCE18614.1"/>
    <property type="molecule type" value="Genomic_DNA"/>
</dbReference>
<evidence type="ECO:0000259" key="3">
    <source>
        <dbReference type="SMART" id="SM00849"/>
    </source>
</evidence>
<feature type="domain" description="Metallo-beta-lactamase" evidence="3">
    <location>
        <begin position="9"/>
        <end position="190"/>
    </location>
</feature>
<evidence type="ECO:0000256" key="2">
    <source>
        <dbReference type="HAMAP-Rule" id="MF_00457"/>
    </source>
</evidence>
<dbReference type="SUPFAM" id="SSF56281">
    <property type="entry name" value="Metallo-hydrolase/oxidoreductase"/>
    <property type="match status" value="1"/>
</dbReference>
<dbReference type="PANTHER" id="PTHR43546:SF3">
    <property type="entry name" value="UPF0173 METAL-DEPENDENT HYDROLASE MJ1163"/>
    <property type="match status" value="1"/>
</dbReference>
<dbReference type="Pfam" id="PF13483">
    <property type="entry name" value="Lactamase_B_3"/>
    <property type="match status" value="1"/>
</dbReference>
<dbReference type="HAMAP" id="MF_00457">
    <property type="entry name" value="UPF0173"/>
    <property type="match status" value="1"/>
</dbReference>
<reference evidence="4 5" key="1">
    <citation type="journal article" date="2018" name="Nat. Biotechnol.">
        <title>A standardized bacterial taxonomy based on genome phylogeny substantially revises the tree of life.</title>
        <authorList>
            <person name="Parks D.H."/>
            <person name="Chuvochina M."/>
            <person name="Waite D.W."/>
            <person name="Rinke C."/>
            <person name="Skarshewski A."/>
            <person name="Chaumeil P.A."/>
            <person name="Hugenholtz P."/>
        </authorList>
    </citation>
    <scope>NUCLEOTIDE SEQUENCE [LARGE SCALE GENOMIC DNA]</scope>
    <source>
        <strain evidence="4">UBA8781</strain>
    </source>
</reference>
<dbReference type="InterPro" id="IPR050114">
    <property type="entry name" value="UPF0173_UPF0282_UlaG_hydrolase"/>
</dbReference>
<dbReference type="NCBIfam" id="NF001911">
    <property type="entry name" value="PRK00685.1"/>
    <property type="match status" value="1"/>
</dbReference>
<sequence length="227" mass="24354">MALKLTWYGHATLGLETGGYRILVDPFFTGNPTASTTADKVLADFILVSHGHGDHVGDAEAIARRTGALIISNAEIASWFAKKGLKSHGQHLGGGYTYPFGYLKLTFALHGSALPDGSNGGNPAGFLLTTREGQKVYLAQDTGLFGDMKLIGDEGLELAVIPIGDNYTMGPDDALRAVELLRPKQVIPIHYNTFDLIKQDAIAWAQRVQQQTGVTVHLLKPGQSLSL</sequence>
<dbReference type="InterPro" id="IPR022877">
    <property type="entry name" value="UPF0173"/>
</dbReference>
<evidence type="ECO:0000313" key="5">
    <source>
        <dbReference type="Proteomes" id="UP000264141"/>
    </source>
</evidence>
<name>A0A3D1JJI9_9CHLR</name>
<dbReference type="Proteomes" id="UP000264141">
    <property type="component" value="Unassembled WGS sequence"/>
</dbReference>
<protein>
    <recommendedName>
        <fullName evidence="2">UPF0173 metal-dependent hydrolase DEQ80_12225</fullName>
    </recommendedName>
</protein>
<evidence type="ECO:0000256" key="1">
    <source>
        <dbReference type="ARBA" id="ARBA00022801"/>
    </source>
</evidence>
<accession>A0A3D1JJI9</accession>
<gene>
    <name evidence="4" type="ORF">DEQ80_12225</name>
</gene>
<dbReference type="InterPro" id="IPR036866">
    <property type="entry name" value="RibonucZ/Hydroxyglut_hydro"/>
</dbReference>
<dbReference type="InterPro" id="IPR001279">
    <property type="entry name" value="Metallo-B-lactamas"/>
</dbReference>
<organism evidence="4 5">
    <name type="scientific">Anaerolinea thermolimosa</name>
    <dbReference type="NCBI Taxonomy" id="229919"/>
    <lineage>
        <taxon>Bacteria</taxon>
        <taxon>Bacillati</taxon>
        <taxon>Chloroflexota</taxon>
        <taxon>Anaerolineae</taxon>
        <taxon>Anaerolineales</taxon>
        <taxon>Anaerolineaceae</taxon>
        <taxon>Anaerolinea</taxon>
    </lineage>
</organism>
<dbReference type="GO" id="GO:0016787">
    <property type="term" value="F:hydrolase activity"/>
    <property type="evidence" value="ECO:0007669"/>
    <property type="project" value="UniProtKB-UniRule"/>
</dbReference>
<dbReference type="Gene3D" id="3.60.15.10">
    <property type="entry name" value="Ribonuclease Z/Hydroxyacylglutathione hydrolase-like"/>
    <property type="match status" value="1"/>
</dbReference>
<dbReference type="STRING" id="229919.GCA_001050195_02249"/>
<keyword evidence="1 2" id="KW-0378">Hydrolase</keyword>
<dbReference type="SMART" id="SM00849">
    <property type="entry name" value="Lactamase_B"/>
    <property type="match status" value="1"/>
</dbReference>
<evidence type="ECO:0000313" key="4">
    <source>
        <dbReference type="EMBL" id="HCE18614.1"/>
    </source>
</evidence>